<gene>
    <name evidence="2" type="ORF">DCAR_0518565</name>
</gene>
<dbReference type="AlphaFoldDB" id="A0AAF0X0T4"/>
<keyword evidence="1" id="KW-0732">Signal</keyword>
<evidence type="ECO:0000313" key="3">
    <source>
        <dbReference type="Proteomes" id="UP000077755"/>
    </source>
</evidence>
<evidence type="ECO:0008006" key="4">
    <source>
        <dbReference type="Google" id="ProtNLM"/>
    </source>
</evidence>
<evidence type="ECO:0000256" key="1">
    <source>
        <dbReference type="SAM" id="SignalP"/>
    </source>
</evidence>
<feature type="chain" id="PRO_5042133447" description="Secreted protein" evidence="1">
    <location>
        <begin position="16"/>
        <end position="69"/>
    </location>
</feature>
<keyword evidence="3" id="KW-1185">Reference proteome</keyword>
<feature type="signal peptide" evidence="1">
    <location>
        <begin position="1"/>
        <end position="15"/>
    </location>
</feature>
<reference evidence="2" key="2">
    <citation type="submission" date="2022-03" db="EMBL/GenBank/DDBJ databases">
        <title>Draft title - Genomic analysis of global carrot germplasm unveils the trajectory of domestication and the origin of high carotenoid orange carrot.</title>
        <authorList>
            <person name="Iorizzo M."/>
            <person name="Ellison S."/>
            <person name="Senalik D."/>
            <person name="Macko-Podgorni A."/>
            <person name="Grzebelus D."/>
            <person name="Bostan H."/>
            <person name="Rolling W."/>
            <person name="Curaba J."/>
            <person name="Simon P."/>
        </authorList>
    </citation>
    <scope>NUCLEOTIDE SEQUENCE</scope>
    <source>
        <tissue evidence="2">Leaf</tissue>
    </source>
</reference>
<dbReference type="EMBL" id="CP093347">
    <property type="protein sequence ID" value="WOG99217.1"/>
    <property type="molecule type" value="Genomic_DNA"/>
</dbReference>
<proteinExistence type="predicted"/>
<reference evidence="2" key="1">
    <citation type="journal article" date="2016" name="Nat. Genet.">
        <title>A high-quality carrot genome assembly provides new insights into carotenoid accumulation and asterid genome evolution.</title>
        <authorList>
            <person name="Iorizzo M."/>
            <person name="Ellison S."/>
            <person name="Senalik D."/>
            <person name="Zeng P."/>
            <person name="Satapoomin P."/>
            <person name="Huang J."/>
            <person name="Bowman M."/>
            <person name="Iovene M."/>
            <person name="Sanseverino W."/>
            <person name="Cavagnaro P."/>
            <person name="Yildiz M."/>
            <person name="Macko-Podgorni A."/>
            <person name="Moranska E."/>
            <person name="Grzebelus E."/>
            <person name="Grzebelus D."/>
            <person name="Ashrafi H."/>
            <person name="Zheng Z."/>
            <person name="Cheng S."/>
            <person name="Spooner D."/>
            <person name="Van Deynze A."/>
            <person name="Simon P."/>
        </authorList>
    </citation>
    <scope>NUCLEOTIDE SEQUENCE</scope>
    <source>
        <tissue evidence="2">Leaf</tissue>
    </source>
</reference>
<evidence type="ECO:0000313" key="2">
    <source>
        <dbReference type="EMBL" id="WOG99217.1"/>
    </source>
</evidence>
<dbReference type="Proteomes" id="UP000077755">
    <property type="component" value="Chromosome 5"/>
</dbReference>
<protein>
    <recommendedName>
        <fullName evidence="4">Secreted protein</fullName>
    </recommendedName>
</protein>
<accession>A0AAF0X0T4</accession>
<sequence length="69" mass="7860">MVMIVFGSLARFAVAFLTEPLATVTTVLYRGDFLPPDARVRFRGLIREDLLKPDCHVVHIMANTLKMVW</sequence>
<name>A0AAF0X0T4_DAUCS</name>
<organism evidence="2 3">
    <name type="scientific">Daucus carota subsp. sativus</name>
    <name type="common">Carrot</name>
    <dbReference type="NCBI Taxonomy" id="79200"/>
    <lineage>
        <taxon>Eukaryota</taxon>
        <taxon>Viridiplantae</taxon>
        <taxon>Streptophyta</taxon>
        <taxon>Embryophyta</taxon>
        <taxon>Tracheophyta</taxon>
        <taxon>Spermatophyta</taxon>
        <taxon>Magnoliopsida</taxon>
        <taxon>eudicotyledons</taxon>
        <taxon>Gunneridae</taxon>
        <taxon>Pentapetalae</taxon>
        <taxon>asterids</taxon>
        <taxon>campanulids</taxon>
        <taxon>Apiales</taxon>
        <taxon>Apiaceae</taxon>
        <taxon>Apioideae</taxon>
        <taxon>Scandiceae</taxon>
        <taxon>Daucinae</taxon>
        <taxon>Daucus</taxon>
        <taxon>Daucus sect. Daucus</taxon>
    </lineage>
</organism>